<dbReference type="InterPro" id="IPR007184">
    <property type="entry name" value="Mannoside_phosphorylase"/>
</dbReference>
<dbReference type="Gene3D" id="2.115.10.20">
    <property type="entry name" value="Glycosyl hydrolase domain, family 43"/>
    <property type="match status" value="1"/>
</dbReference>
<evidence type="ECO:0000256" key="3">
    <source>
        <dbReference type="ARBA" id="ARBA00024356"/>
    </source>
</evidence>
<gene>
    <name evidence="4" type="ORF">SAMN05443377_10991</name>
</gene>
<keyword evidence="2" id="KW-0808">Transferase</keyword>
<comment type="similarity">
    <text evidence="3">Belongs to the glycosyl hydrolase 130 family.</text>
</comment>
<sequence>MSATARPCDKRLISTRVPYRMTRMGIIMEPEVGNPREEEGVLNPACGRDSEGNVILFPRLVARGDWSTIGTARLIVTDGIPVGVQRTGLALEPERGWEHGEHHGGVEDPRISWIESLGVHVMTYVAFGPTGPRPALAVSSDLRTWRRLGPILFDYVDELDSDLNLFPNKDAVFFPGVVPGPHGQPSYALLHRPMWEMSFVRGDPTPPIPAGLPDDRAGIWISYIPADAAQADVRALTRPGAHRWLAGPEFSWEELKIGAGPAPIRIEEGWLLIHHGVTGKIEGDSFQPQQAVRYCAGAMILDAEDPSKVVARTSSPLLAPETSNETDGTVANVVFPTAVENIGGQDFVFYGMADSRIGVARLDRLP</sequence>
<evidence type="ECO:0000313" key="5">
    <source>
        <dbReference type="Proteomes" id="UP000198815"/>
    </source>
</evidence>
<dbReference type="PANTHER" id="PTHR34106">
    <property type="entry name" value="GLYCOSIDASE"/>
    <property type="match status" value="1"/>
</dbReference>
<dbReference type="GO" id="GO:0016757">
    <property type="term" value="F:glycosyltransferase activity"/>
    <property type="evidence" value="ECO:0007669"/>
    <property type="project" value="UniProtKB-KW"/>
</dbReference>
<dbReference type="STRING" id="64702.SAMN05443377_10991"/>
<keyword evidence="5" id="KW-1185">Reference proteome</keyword>
<dbReference type="SUPFAM" id="SSF75005">
    <property type="entry name" value="Arabinanase/levansucrase/invertase"/>
    <property type="match status" value="1"/>
</dbReference>
<dbReference type="Proteomes" id="UP000198815">
    <property type="component" value="Unassembled WGS sequence"/>
</dbReference>
<organism evidence="4 5">
    <name type="scientific">Propionibacterium cyclohexanicum</name>
    <dbReference type="NCBI Taxonomy" id="64702"/>
    <lineage>
        <taxon>Bacteria</taxon>
        <taxon>Bacillati</taxon>
        <taxon>Actinomycetota</taxon>
        <taxon>Actinomycetes</taxon>
        <taxon>Propionibacteriales</taxon>
        <taxon>Propionibacteriaceae</taxon>
        <taxon>Propionibacterium</taxon>
    </lineage>
</organism>
<evidence type="ECO:0000256" key="1">
    <source>
        <dbReference type="ARBA" id="ARBA00022676"/>
    </source>
</evidence>
<name>A0A1H9RVW1_9ACTN</name>
<evidence type="ECO:0000313" key="4">
    <source>
        <dbReference type="EMBL" id="SER76866.1"/>
    </source>
</evidence>
<dbReference type="PANTHER" id="PTHR34106:SF5">
    <property type="entry name" value="GLYCOSIDASE"/>
    <property type="match status" value="1"/>
</dbReference>
<evidence type="ECO:0000256" key="2">
    <source>
        <dbReference type="ARBA" id="ARBA00022679"/>
    </source>
</evidence>
<dbReference type="EMBL" id="FOGZ01000009">
    <property type="protein sequence ID" value="SER76866.1"/>
    <property type="molecule type" value="Genomic_DNA"/>
</dbReference>
<dbReference type="InterPro" id="IPR023296">
    <property type="entry name" value="Glyco_hydro_beta-prop_sf"/>
</dbReference>
<dbReference type="AlphaFoldDB" id="A0A1H9RVW1"/>
<protein>
    <submittedName>
        <fullName evidence="4">Predicted glycosyl hydrolase, GH43/DUF377 family</fullName>
    </submittedName>
</protein>
<keyword evidence="4" id="KW-0378">Hydrolase</keyword>
<dbReference type="OrthoDB" id="9776657at2"/>
<proteinExistence type="inferred from homology"/>
<accession>A0A1H9RVW1</accession>
<keyword evidence="1" id="KW-0328">Glycosyltransferase</keyword>
<dbReference type="Pfam" id="PF04041">
    <property type="entry name" value="Glyco_hydro_130"/>
    <property type="match status" value="1"/>
</dbReference>
<reference evidence="4 5" key="1">
    <citation type="submission" date="2016-10" db="EMBL/GenBank/DDBJ databases">
        <authorList>
            <person name="de Groot N.N."/>
        </authorList>
    </citation>
    <scope>NUCLEOTIDE SEQUENCE [LARGE SCALE GENOMIC DNA]</scope>
    <source>
        <strain evidence="4 5">DSM 16859</strain>
    </source>
</reference>
<dbReference type="GO" id="GO:0016787">
    <property type="term" value="F:hydrolase activity"/>
    <property type="evidence" value="ECO:0007669"/>
    <property type="project" value="UniProtKB-KW"/>
</dbReference>